<reference evidence="1 2" key="1">
    <citation type="submission" date="2016-11" db="EMBL/GenBank/DDBJ databases">
        <title>Whole Genome Sequence of Listeria newyorkensis.</title>
        <authorList>
            <person name="Frink S."/>
            <person name="Morales C."/>
            <person name="Kiang D."/>
        </authorList>
    </citation>
    <scope>NUCLEOTIDE SEQUENCE [LARGE SCALE GENOMIC DNA]</scope>
    <source>
        <strain evidence="1 2">F1604011-044</strain>
    </source>
</reference>
<dbReference type="InterPro" id="IPR009881">
    <property type="entry name" value="DUF1433"/>
</dbReference>
<organism evidence="1 2">
    <name type="scientific">Listeria newyorkensis</name>
    <dbReference type="NCBI Taxonomy" id="1497681"/>
    <lineage>
        <taxon>Bacteria</taxon>
        <taxon>Bacillati</taxon>
        <taxon>Bacillota</taxon>
        <taxon>Bacilli</taxon>
        <taxon>Bacillales</taxon>
        <taxon>Listeriaceae</taxon>
        <taxon>Listeria</taxon>
    </lineage>
</organism>
<proteinExistence type="predicted"/>
<dbReference type="Pfam" id="PF07252">
    <property type="entry name" value="DUF1433"/>
    <property type="match status" value="1"/>
</dbReference>
<dbReference type="Proteomes" id="UP000236500">
    <property type="component" value="Unassembled WGS sequence"/>
</dbReference>
<gene>
    <name evidence="1" type="ORF">BMT55_09790</name>
</gene>
<dbReference type="Gene3D" id="3.10.450.130">
    <property type="entry name" value="folded 79 residue fragment of lin0334 like domains"/>
    <property type="match status" value="1"/>
</dbReference>
<evidence type="ECO:0000313" key="2">
    <source>
        <dbReference type="Proteomes" id="UP000236500"/>
    </source>
</evidence>
<sequence length="107" mass="12130">MDERKLAREEAIEKLIAEESPRVEKYLKYNYENIDSVTITGVDVNPTGIPHIMGYVNGDKKLSFDAGVYDEHYEGALIISGESFPYTKSLNQDVLSVSEIEEIEKNE</sequence>
<dbReference type="EMBL" id="MPDH01000010">
    <property type="protein sequence ID" value="PNP92011.1"/>
    <property type="molecule type" value="Genomic_DNA"/>
</dbReference>
<keyword evidence="2" id="KW-1185">Reference proteome</keyword>
<accession>A0ABX4XNS0</accession>
<protein>
    <recommendedName>
        <fullName evidence="3">DUF1433 domain-containing protein</fullName>
    </recommendedName>
</protein>
<evidence type="ECO:0008006" key="3">
    <source>
        <dbReference type="Google" id="ProtNLM"/>
    </source>
</evidence>
<comment type="caution">
    <text evidence="1">The sequence shown here is derived from an EMBL/GenBank/DDBJ whole genome shotgun (WGS) entry which is preliminary data.</text>
</comment>
<name>A0ABX4XNS0_9LIST</name>
<evidence type="ECO:0000313" key="1">
    <source>
        <dbReference type="EMBL" id="PNP92011.1"/>
    </source>
</evidence>